<protein>
    <submittedName>
        <fullName evidence="1">Unnamed protein product</fullName>
    </submittedName>
</protein>
<reference evidence="1" key="1">
    <citation type="submission" date="2023-04" db="EMBL/GenBank/DDBJ databases">
        <title>Phytophthora fragariaefolia NBRC 109709.</title>
        <authorList>
            <person name="Ichikawa N."/>
            <person name="Sato H."/>
            <person name="Tonouchi N."/>
        </authorList>
    </citation>
    <scope>NUCLEOTIDE SEQUENCE</scope>
    <source>
        <strain evidence="1">NBRC 109709</strain>
    </source>
</reference>
<accession>A0A9W6YG29</accession>
<dbReference type="AlphaFoldDB" id="A0A9W6YG29"/>
<gene>
    <name evidence="1" type="ORF">Pfra01_002683700</name>
</gene>
<name>A0A9W6YG29_9STRA</name>
<proteinExistence type="predicted"/>
<dbReference type="EMBL" id="BSXT01006009">
    <property type="protein sequence ID" value="GMF61689.1"/>
    <property type="molecule type" value="Genomic_DNA"/>
</dbReference>
<sequence length="88" mass="10499">MSKTQLSNKTSSVDLKQILERDIRLGTEHDNLSKSTIAIYLHQLTKLYIYTENPYQWSPEEFLKAIRYPQRYDDAEFQKVFIKSRILT</sequence>
<keyword evidence="2" id="KW-1185">Reference proteome</keyword>
<evidence type="ECO:0000313" key="1">
    <source>
        <dbReference type="EMBL" id="GMF61689.1"/>
    </source>
</evidence>
<dbReference type="OrthoDB" id="140569at2759"/>
<organism evidence="1 2">
    <name type="scientific">Phytophthora fragariaefolia</name>
    <dbReference type="NCBI Taxonomy" id="1490495"/>
    <lineage>
        <taxon>Eukaryota</taxon>
        <taxon>Sar</taxon>
        <taxon>Stramenopiles</taxon>
        <taxon>Oomycota</taxon>
        <taxon>Peronosporomycetes</taxon>
        <taxon>Peronosporales</taxon>
        <taxon>Peronosporaceae</taxon>
        <taxon>Phytophthora</taxon>
    </lineage>
</organism>
<evidence type="ECO:0000313" key="2">
    <source>
        <dbReference type="Proteomes" id="UP001165121"/>
    </source>
</evidence>
<dbReference type="Proteomes" id="UP001165121">
    <property type="component" value="Unassembled WGS sequence"/>
</dbReference>
<comment type="caution">
    <text evidence="1">The sequence shown here is derived from an EMBL/GenBank/DDBJ whole genome shotgun (WGS) entry which is preliminary data.</text>
</comment>